<feature type="compositionally biased region" description="Basic and acidic residues" evidence="1">
    <location>
        <begin position="69"/>
        <end position="87"/>
    </location>
</feature>
<feature type="region of interest" description="Disordered" evidence="1">
    <location>
        <begin position="1"/>
        <end position="23"/>
    </location>
</feature>
<dbReference type="Pfam" id="PF14073">
    <property type="entry name" value="Cep57_CLD"/>
    <property type="match status" value="1"/>
</dbReference>
<evidence type="ECO:0000259" key="2">
    <source>
        <dbReference type="Pfam" id="PF14073"/>
    </source>
</evidence>
<dbReference type="Ensembl" id="ENSBJAT00000010933.1">
    <property type="protein sequence ID" value="ENSBJAP00000010633.1"/>
    <property type="gene ID" value="ENSBJAG00000007239.1"/>
</dbReference>
<name>A0A8C0B240_9AVES</name>
<dbReference type="PANTHER" id="PTHR19336">
    <property type="entry name" value="UNCHARACTERIZED DUF1167"/>
    <property type="match status" value="1"/>
</dbReference>
<dbReference type="GO" id="GO:0043015">
    <property type="term" value="F:gamma-tubulin binding"/>
    <property type="evidence" value="ECO:0007669"/>
    <property type="project" value="InterPro"/>
</dbReference>
<accession>A0A8C0B240</accession>
<evidence type="ECO:0000313" key="4">
    <source>
        <dbReference type="Proteomes" id="UP000694555"/>
    </source>
</evidence>
<reference evidence="3" key="1">
    <citation type="submission" date="2025-08" db="UniProtKB">
        <authorList>
            <consortium name="Ensembl"/>
        </authorList>
    </citation>
    <scope>IDENTIFICATION</scope>
</reference>
<sequence>MVSSAELEKKMGLEQQAQFQKEEDRNRLELHAKLEKLEMLERECLKLTAAQRIAEDKIKQLEEKLHKEEHQRKLIQDKTAQKADLSRAKSKKPFVKRAKEVATILKESSCGGIPLGQGGGMQS</sequence>
<protein>
    <recommendedName>
        <fullName evidence="2">Cep57 centrosome localisation domain-containing protein</fullName>
    </recommendedName>
</protein>
<feature type="region of interest" description="Disordered" evidence="1">
    <location>
        <begin position="69"/>
        <end position="91"/>
    </location>
</feature>
<dbReference type="InterPro" id="IPR051756">
    <property type="entry name" value="Centrosomal_MT-associated"/>
</dbReference>
<proteinExistence type="predicted"/>
<feature type="compositionally biased region" description="Basic and acidic residues" evidence="1">
    <location>
        <begin position="1"/>
        <end position="12"/>
    </location>
</feature>
<dbReference type="PANTHER" id="PTHR19336:SF10">
    <property type="entry name" value="CENTROSOMAL PROTEIN CEP57L1"/>
    <property type="match status" value="1"/>
</dbReference>
<organism evidence="3 4">
    <name type="scientific">Buteo japonicus</name>
    <dbReference type="NCBI Taxonomy" id="224669"/>
    <lineage>
        <taxon>Eukaryota</taxon>
        <taxon>Metazoa</taxon>
        <taxon>Chordata</taxon>
        <taxon>Craniata</taxon>
        <taxon>Vertebrata</taxon>
        <taxon>Euteleostomi</taxon>
        <taxon>Archelosauria</taxon>
        <taxon>Archosauria</taxon>
        <taxon>Dinosauria</taxon>
        <taxon>Saurischia</taxon>
        <taxon>Theropoda</taxon>
        <taxon>Coelurosauria</taxon>
        <taxon>Aves</taxon>
        <taxon>Neognathae</taxon>
        <taxon>Neoaves</taxon>
        <taxon>Telluraves</taxon>
        <taxon>Accipitrimorphae</taxon>
        <taxon>Accipitriformes</taxon>
        <taxon>Accipitridae</taxon>
        <taxon>Accipitrinae</taxon>
        <taxon>Buteo</taxon>
    </lineage>
</organism>
<dbReference type="InterPro" id="IPR025913">
    <property type="entry name" value="Cep57_CLD"/>
</dbReference>
<dbReference type="GO" id="GO:0008017">
    <property type="term" value="F:microtubule binding"/>
    <property type="evidence" value="ECO:0007669"/>
    <property type="project" value="TreeGrafter"/>
</dbReference>
<dbReference type="GO" id="GO:0042802">
    <property type="term" value="F:identical protein binding"/>
    <property type="evidence" value="ECO:0007669"/>
    <property type="project" value="InterPro"/>
</dbReference>
<dbReference type="GO" id="GO:0005813">
    <property type="term" value="C:centrosome"/>
    <property type="evidence" value="ECO:0007669"/>
    <property type="project" value="TreeGrafter"/>
</dbReference>
<keyword evidence="4" id="KW-1185">Reference proteome</keyword>
<feature type="domain" description="Cep57 centrosome localisation" evidence="2">
    <location>
        <begin position="1"/>
        <end position="81"/>
    </location>
</feature>
<dbReference type="Proteomes" id="UP000694555">
    <property type="component" value="Unplaced"/>
</dbReference>
<reference evidence="3" key="2">
    <citation type="submission" date="2025-09" db="UniProtKB">
        <authorList>
            <consortium name="Ensembl"/>
        </authorList>
    </citation>
    <scope>IDENTIFICATION</scope>
</reference>
<evidence type="ECO:0000313" key="3">
    <source>
        <dbReference type="Ensembl" id="ENSBJAP00000010633.1"/>
    </source>
</evidence>
<dbReference type="AlphaFoldDB" id="A0A8C0B240"/>
<evidence type="ECO:0000256" key="1">
    <source>
        <dbReference type="SAM" id="MobiDB-lite"/>
    </source>
</evidence>